<proteinExistence type="inferred from homology"/>
<evidence type="ECO:0000256" key="2">
    <source>
        <dbReference type="ARBA" id="ARBA00022643"/>
    </source>
</evidence>
<dbReference type="InterPro" id="IPR051260">
    <property type="entry name" value="Diverse_substr_monoxygenases"/>
</dbReference>
<evidence type="ECO:0000259" key="7">
    <source>
        <dbReference type="Pfam" id="PF00296"/>
    </source>
</evidence>
<keyword evidence="9" id="KW-1185">Reference proteome</keyword>
<feature type="binding site" evidence="6">
    <location>
        <position position="168"/>
    </location>
    <ligand>
        <name>FMN</name>
        <dbReference type="ChEBI" id="CHEBI:58210"/>
    </ligand>
</feature>
<dbReference type="Proteomes" id="UP000092582">
    <property type="component" value="Chromosome 1"/>
</dbReference>
<dbReference type="GO" id="GO:0004497">
    <property type="term" value="F:monooxygenase activity"/>
    <property type="evidence" value="ECO:0007669"/>
    <property type="project" value="UniProtKB-KW"/>
</dbReference>
<feature type="binding site" evidence="6">
    <location>
        <position position="114"/>
    </location>
    <ligand>
        <name>FMN</name>
        <dbReference type="ChEBI" id="CHEBI:58210"/>
    </ligand>
</feature>
<organism evidence="8 9">
    <name type="scientific">Cryobacterium arcticum</name>
    <dbReference type="NCBI Taxonomy" id="670052"/>
    <lineage>
        <taxon>Bacteria</taxon>
        <taxon>Bacillati</taxon>
        <taxon>Actinomycetota</taxon>
        <taxon>Actinomycetes</taxon>
        <taxon>Micrococcales</taxon>
        <taxon>Microbacteriaceae</taxon>
        <taxon>Cryobacterium</taxon>
    </lineage>
</organism>
<keyword evidence="3" id="KW-0560">Oxidoreductase</keyword>
<accession>A0A1B1BHB0</accession>
<name>A0A1B1BHB0_9MICO</name>
<feature type="binding site" evidence="6">
    <location>
        <position position="164"/>
    </location>
    <ligand>
        <name>FMN</name>
        <dbReference type="ChEBI" id="CHEBI:58210"/>
    </ligand>
</feature>
<dbReference type="STRING" id="670052.PA27867_1038"/>
<dbReference type="SUPFAM" id="SSF51679">
    <property type="entry name" value="Bacterial luciferase-like"/>
    <property type="match status" value="1"/>
</dbReference>
<dbReference type="InterPro" id="IPR016215">
    <property type="entry name" value="NTA_MOA"/>
</dbReference>
<dbReference type="GO" id="GO:0016705">
    <property type="term" value="F:oxidoreductase activity, acting on paired donors, with incorporation or reduction of molecular oxygen"/>
    <property type="evidence" value="ECO:0007669"/>
    <property type="project" value="InterPro"/>
</dbReference>
<dbReference type="RefSeq" id="WP_066594162.1">
    <property type="nucleotide sequence ID" value="NZ_CP016282.1"/>
</dbReference>
<feature type="domain" description="Luciferase-like" evidence="7">
    <location>
        <begin position="45"/>
        <end position="374"/>
    </location>
</feature>
<feature type="binding site" evidence="6">
    <location>
        <position position="218"/>
    </location>
    <ligand>
        <name>FMN</name>
        <dbReference type="ChEBI" id="CHEBI:58210"/>
    </ligand>
</feature>
<dbReference type="PANTHER" id="PTHR30011">
    <property type="entry name" value="ALKANESULFONATE MONOOXYGENASE-RELATED"/>
    <property type="match status" value="1"/>
</dbReference>
<evidence type="ECO:0000256" key="6">
    <source>
        <dbReference type="PIRSR" id="PIRSR000337-1"/>
    </source>
</evidence>
<dbReference type="InterPro" id="IPR036661">
    <property type="entry name" value="Luciferase-like_sf"/>
</dbReference>
<dbReference type="PATRIC" id="fig|670052.7.peg.1076"/>
<comment type="similarity">
    <text evidence="5">Belongs to the NtaA/SnaA/DszA monooxygenase family.</text>
</comment>
<evidence type="ECO:0000313" key="9">
    <source>
        <dbReference type="Proteomes" id="UP000092582"/>
    </source>
</evidence>
<keyword evidence="2 6" id="KW-0288">FMN</keyword>
<evidence type="ECO:0000256" key="1">
    <source>
        <dbReference type="ARBA" id="ARBA00022630"/>
    </source>
</evidence>
<evidence type="ECO:0000313" key="8">
    <source>
        <dbReference type="EMBL" id="ANP72005.1"/>
    </source>
</evidence>
<dbReference type="Pfam" id="PF00296">
    <property type="entry name" value="Bac_luciferase"/>
    <property type="match status" value="1"/>
</dbReference>
<protein>
    <submittedName>
        <fullName evidence="8">Dibenzothiophene desulfurization enzyme A</fullName>
    </submittedName>
</protein>
<feature type="binding site" evidence="6">
    <location>
        <position position="68"/>
    </location>
    <ligand>
        <name>FMN</name>
        <dbReference type="ChEBI" id="CHEBI:58210"/>
    </ligand>
</feature>
<keyword evidence="4" id="KW-0503">Monooxygenase</keyword>
<evidence type="ECO:0000256" key="3">
    <source>
        <dbReference type="ARBA" id="ARBA00023002"/>
    </source>
</evidence>
<evidence type="ECO:0000256" key="5">
    <source>
        <dbReference type="ARBA" id="ARBA00033748"/>
    </source>
</evidence>
<dbReference type="PIRSF" id="PIRSF000337">
    <property type="entry name" value="NTA_MOA"/>
    <property type="match status" value="1"/>
</dbReference>
<keyword evidence="1 6" id="KW-0285">Flavoprotein</keyword>
<dbReference type="AlphaFoldDB" id="A0A1B1BHB0"/>
<gene>
    <name evidence="8" type="ORF">PA27867_1038</name>
</gene>
<dbReference type="KEGG" id="cart:PA27867_1038"/>
<dbReference type="EMBL" id="CP016282">
    <property type="protein sequence ID" value="ANP72005.1"/>
    <property type="molecule type" value="Genomic_DNA"/>
</dbReference>
<evidence type="ECO:0000256" key="4">
    <source>
        <dbReference type="ARBA" id="ARBA00023033"/>
    </source>
</evidence>
<dbReference type="PANTHER" id="PTHR30011:SF16">
    <property type="entry name" value="C2H2 FINGER DOMAIN TRANSCRIPTION FACTOR (EUROFUNG)-RELATED"/>
    <property type="match status" value="1"/>
</dbReference>
<reference evidence="8 9" key="1">
    <citation type="submission" date="2016-06" db="EMBL/GenBank/DDBJ databases">
        <title>Genome sequencing of Cryobacterium arcticum PAMC 27867.</title>
        <authorList>
            <person name="Lee J."/>
            <person name="Kim O.-S."/>
        </authorList>
    </citation>
    <scope>NUCLEOTIDE SEQUENCE [LARGE SCALE GENOMIC DNA]</scope>
    <source>
        <strain evidence="8 9">PAMC 27867</strain>
    </source>
</reference>
<sequence>MNAEPTPPTTSHDERRRMVLGWFMNYMPTAWNRPWAGSTPTGWTDGEFYVDMARALERASIDLVMLEDSSVVPENFGSSMTAEFKATTKAPKHDPLPLAAAISQATERLGIVTTMSTSLYPPHRLAQLQATLDQLSDGRAGWNIVTSFENLAAQNVGLDTLWEHDERYARAEEYVSLVDEFWTGADGVAFDGDYYAAAAPSALPPVQRRPVLCQAGGSSAGMDFAARWADLIVSVPTGLPAMKAYRDGIRQRLERAGTDPDSCRVLYMVTPILGETVAEAEAKEARMYSADGDNFLRRLVQLSNVSEIDFAQYDLDRPIPEDATTNGAQSILDAMKAATRGSSLRQAMAGKGESTSLRLVGTPQTVADQMEEAMEFVGGDGFLLFHGGGGLISRHYLDEVLDGLVPELQRRGLAQTGYGPGTFGERLAAR</sequence>
<dbReference type="InterPro" id="IPR011251">
    <property type="entry name" value="Luciferase-like_dom"/>
</dbReference>
<dbReference type="Gene3D" id="3.20.20.30">
    <property type="entry name" value="Luciferase-like domain"/>
    <property type="match status" value="1"/>
</dbReference>